<proteinExistence type="predicted"/>
<reference evidence="1" key="1">
    <citation type="submission" date="2022-04" db="EMBL/GenBank/DDBJ databases">
        <title>Jade perch genome.</title>
        <authorList>
            <person name="Chao B."/>
        </authorList>
    </citation>
    <scope>NUCLEOTIDE SEQUENCE</scope>
    <source>
        <strain evidence="1">CB-2022</strain>
    </source>
</reference>
<sequence>GSFGGVPVDVLQRDIAVAIKQRLLAETDVHITVCHAGTFHFVKRLSREHFGAFELKTSDVREVALLEHGELLDDYPLAA</sequence>
<name>A0ACB8WW37_9TELE</name>
<accession>A0ACB8WW37</accession>
<dbReference type="EMBL" id="CM041535">
    <property type="protein sequence ID" value="KAI3372267.1"/>
    <property type="molecule type" value="Genomic_DNA"/>
</dbReference>
<keyword evidence="2" id="KW-1185">Reference proteome</keyword>
<gene>
    <name evidence="1" type="ORF">L3Q82_022784</name>
</gene>
<dbReference type="Proteomes" id="UP000831701">
    <property type="component" value="Chromosome 5"/>
</dbReference>
<evidence type="ECO:0000313" key="2">
    <source>
        <dbReference type="Proteomes" id="UP000831701"/>
    </source>
</evidence>
<feature type="non-terminal residue" evidence="1">
    <location>
        <position position="1"/>
    </location>
</feature>
<protein>
    <submittedName>
        <fullName evidence="1">Uncharacterized protein</fullName>
    </submittedName>
</protein>
<comment type="caution">
    <text evidence="1">The sequence shown here is derived from an EMBL/GenBank/DDBJ whole genome shotgun (WGS) entry which is preliminary data.</text>
</comment>
<organism evidence="1 2">
    <name type="scientific">Scortum barcoo</name>
    <name type="common">barcoo grunter</name>
    <dbReference type="NCBI Taxonomy" id="214431"/>
    <lineage>
        <taxon>Eukaryota</taxon>
        <taxon>Metazoa</taxon>
        <taxon>Chordata</taxon>
        <taxon>Craniata</taxon>
        <taxon>Vertebrata</taxon>
        <taxon>Euteleostomi</taxon>
        <taxon>Actinopterygii</taxon>
        <taxon>Neopterygii</taxon>
        <taxon>Teleostei</taxon>
        <taxon>Neoteleostei</taxon>
        <taxon>Acanthomorphata</taxon>
        <taxon>Eupercaria</taxon>
        <taxon>Centrarchiformes</taxon>
        <taxon>Terapontoidei</taxon>
        <taxon>Terapontidae</taxon>
        <taxon>Scortum</taxon>
    </lineage>
</organism>
<evidence type="ECO:0000313" key="1">
    <source>
        <dbReference type="EMBL" id="KAI3372267.1"/>
    </source>
</evidence>